<keyword evidence="11" id="KW-1185">Reference proteome</keyword>
<dbReference type="InterPro" id="IPR004861">
    <property type="entry name" value="Siw14-like"/>
</dbReference>
<sequence>MPSLVNLVSNMCSNCLIHKRSFCTRLATSSSFLNVTRRSIENSSRQVTSIEFVPLRLSLRGRRFRIALYPFFQDHRFFTSFVASSRIIAASKIIAHLMISMAKRNSRVYAEEAIFFQDSNYVSSASSKISTAKRNSRVYAEEAVFFDDSSYTSSASSSSSSGSSFQSRRSSRSSFREDMFQYATEIEEGLRNAPANDAVAALRCQSSITGVRDSATLEKSGMQSAIPLPISLTPDTVPAAKVSPLLPTIHQAVDFPVVPLAGRPLNFGVVVPGLYRSSYPKQHDFDFLQSLKIKTIVTLVRKEELQTDLAAFVHTNGIRQVTFDMKGTKKEAIPLDTMAAILQLTLDKRNYPLLIHCNHGKHRTGCVVAAARRIAGWEVDPALDEYRAFAAPKVRECDIDYINAFQSSLIPRFEDETCLHSPVQVRTFVRTLLFSTVVVVIWIVSGTQIASAPATAESY</sequence>
<dbReference type="PROSITE" id="PS00383">
    <property type="entry name" value="TYR_PHOSPHATASE_1"/>
    <property type="match status" value="1"/>
</dbReference>
<dbReference type="GO" id="GO:0052840">
    <property type="term" value="F:inositol diphosphate tetrakisphosphate diphosphatase activity"/>
    <property type="evidence" value="ECO:0007669"/>
    <property type="project" value="TreeGrafter"/>
</dbReference>
<dbReference type="InterPro" id="IPR016130">
    <property type="entry name" value="Tyr_Pase_AS"/>
</dbReference>
<keyword evidence="4" id="KW-0378">Hydrolase</keyword>
<comment type="similarity">
    <text evidence="5">Belongs to the protein-tyrosine phosphatase family. Atypical dual-specificity phosphatase Siw14-like subfamily.</text>
</comment>
<evidence type="ECO:0000256" key="7">
    <source>
        <dbReference type="ARBA" id="ARBA00047927"/>
    </source>
</evidence>
<feature type="region of interest" description="Disordered" evidence="8">
    <location>
        <begin position="150"/>
        <end position="170"/>
    </location>
</feature>
<reference evidence="10 11" key="1">
    <citation type="journal article" date="2012" name="Sci. Rep.">
        <title>Genomic perspectives on the evolution of fungal entomopathogenicity in Beauveria bassiana.</title>
        <authorList>
            <person name="Xiao G."/>
            <person name="Ying S.H."/>
            <person name="Zheng P."/>
            <person name="Wang Z.L."/>
            <person name="Zhang S."/>
            <person name="Xie X.Q."/>
            <person name="Shang Y."/>
            <person name="St Leger R.J."/>
            <person name="Zhao G.P."/>
            <person name="Wang C."/>
            <person name="Feng M.G."/>
        </authorList>
    </citation>
    <scope>NUCLEOTIDE SEQUENCE [LARGE SCALE GENOMIC DNA]</scope>
    <source>
        <strain evidence="10 11">ARSEF 2860</strain>
    </source>
</reference>
<dbReference type="Gene3D" id="3.90.190.10">
    <property type="entry name" value="Protein tyrosine phosphatase superfamily"/>
    <property type="match status" value="1"/>
</dbReference>
<evidence type="ECO:0000256" key="2">
    <source>
        <dbReference type="ARBA" id="ARBA00012527"/>
    </source>
</evidence>
<evidence type="ECO:0000256" key="4">
    <source>
        <dbReference type="ARBA" id="ARBA00022801"/>
    </source>
</evidence>
<dbReference type="EC" id="3.6.1.52" evidence="2"/>
<comment type="catalytic activity">
    <reaction evidence="7">
        <text>1,5-bis(diphospho)-1D-myo-inositol 2,3,4,6-tetrakisphosphate + H2O = 1-diphospho-1D-myo-inositol 2,3,4,5,6-pentakisphosphate + phosphate + 2 H(+)</text>
        <dbReference type="Rhea" id="RHEA:79699"/>
        <dbReference type="ChEBI" id="CHEBI:15377"/>
        <dbReference type="ChEBI" id="CHEBI:15378"/>
        <dbReference type="ChEBI" id="CHEBI:43474"/>
        <dbReference type="ChEBI" id="CHEBI:74946"/>
        <dbReference type="ChEBI" id="CHEBI:77983"/>
        <dbReference type="EC" id="3.6.1.52"/>
    </reaction>
    <physiologicalReaction direction="left-to-right" evidence="7">
        <dbReference type="Rhea" id="RHEA:79700"/>
    </physiologicalReaction>
</comment>
<evidence type="ECO:0000256" key="3">
    <source>
        <dbReference type="ARBA" id="ARBA00022490"/>
    </source>
</evidence>
<dbReference type="PANTHER" id="PTHR31126:SF48">
    <property type="entry name" value="INOSITOL PHOSPHATASE SIW14"/>
    <property type="match status" value="1"/>
</dbReference>
<dbReference type="Pfam" id="PF03162">
    <property type="entry name" value="Y_phosphatase2"/>
    <property type="match status" value="1"/>
</dbReference>
<dbReference type="PROSITE" id="PS50054">
    <property type="entry name" value="TYR_PHOSPHATASE_DUAL"/>
    <property type="match status" value="1"/>
</dbReference>
<dbReference type="InterPro" id="IPR029021">
    <property type="entry name" value="Prot-tyrosine_phosphatase-like"/>
</dbReference>
<organism evidence="10 11">
    <name type="scientific">Beauveria bassiana (strain ARSEF 2860)</name>
    <name type="common">White muscardine disease fungus</name>
    <name type="synonym">Tritirachium shiotae</name>
    <dbReference type="NCBI Taxonomy" id="655819"/>
    <lineage>
        <taxon>Eukaryota</taxon>
        <taxon>Fungi</taxon>
        <taxon>Dikarya</taxon>
        <taxon>Ascomycota</taxon>
        <taxon>Pezizomycotina</taxon>
        <taxon>Sordariomycetes</taxon>
        <taxon>Hypocreomycetidae</taxon>
        <taxon>Hypocreales</taxon>
        <taxon>Cordycipitaceae</taxon>
        <taxon>Beauveria</taxon>
    </lineage>
</organism>
<evidence type="ECO:0000256" key="8">
    <source>
        <dbReference type="SAM" id="MobiDB-lite"/>
    </source>
</evidence>
<dbReference type="AlphaFoldDB" id="J4US82"/>
<dbReference type="PANTHER" id="PTHR31126">
    <property type="entry name" value="TYROSINE-PROTEIN PHOSPHATASE"/>
    <property type="match status" value="1"/>
</dbReference>
<gene>
    <name evidence="10" type="ORF">BBA_02499</name>
</gene>
<keyword evidence="3" id="KW-0963">Cytoplasm</keyword>
<name>J4US82_BEAB2</name>
<dbReference type="GO" id="GO:0005737">
    <property type="term" value="C:cytoplasm"/>
    <property type="evidence" value="ECO:0007669"/>
    <property type="project" value="UniProtKB-SubCell"/>
</dbReference>
<dbReference type="EMBL" id="JH725154">
    <property type="protein sequence ID" value="EJP68497.1"/>
    <property type="molecule type" value="Genomic_DNA"/>
</dbReference>
<evidence type="ECO:0000313" key="11">
    <source>
        <dbReference type="Proteomes" id="UP000002762"/>
    </source>
</evidence>
<evidence type="ECO:0000313" key="10">
    <source>
        <dbReference type="EMBL" id="EJP68497.1"/>
    </source>
</evidence>
<dbReference type="InParanoid" id="J4US82"/>
<dbReference type="GO" id="GO:0016791">
    <property type="term" value="F:phosphatase activity"/>
    <property type="evidence" value="ECO:0007669"/>
    <property type="project" value="TreeGrafter"/>
</dbReference>
<dbReference type="Proteomes" id="UP000002762">
    <property type="component" value="Unassembled WGS sequence"/>
</dbReference>
<dbReference type="STRING" id="655819.J4US82"/>
<dbReference type="FunFam" id="3.90.190.10:FF:000035">
    <property type="entry name" value="Tyrosine phosphatase, putative"/>
    <property type="match status" value="1"/>
</dbReference>
<protein>
    <recommendedName>
        <fullName evidence="2">diphosphoinositol-polyphosphate diphosphatase</fullName>
        <ecNumber evidence="2">3.6.1.52</ecNumber>
    </recommendedName>
</protein>
<dbReference type="SUPFAM" id="SSF52799">
    <property type="entry name" value="(Phosphotyrosine protein) phosphatases II"/>
    <property type="match status" value="1"/>
</dbReference>
<dbReference type="OrthoDB" id="6375174at2759"/>
<comment type="catalytic activity">
    <reaction evidence="6">
        <text>5-diphospho-1D-myo-inositol 1,2,3,4,6-pentakisphosphate + H2O = 1D-myo-inositol hexakisphosphate + phosphate + H(+)</text>
        <dbReference type="Rhea" id="RHEA:22384"/>
        <dbReference type="ChEBI" id="CHEBI:15377"/>
        <dbReference type="ChEBI" id="CHEBI:15378"/>
        <dbReference type="ChEBI" id="CHEBI:43474"/>
        <dbReference type="ChEBI" id="CHEBI:58130"/>
        <dbReference type="ChEBI" id="CHEBI:58628"/>
        <dbReference type="EC" id="3.6.1.52"/>
    </reaction>
    <physiologicalReaction direction="left-to-right" evidence="6">
        <dbReference type="Rhea" id="RHEA:22385"/>
    </physiologicalReaction>
</comment>
<feature type="compositionally biased region" description="Low complexity" evidence="8">
    <location>
        <begin position="150"/>
        <end position="168"/>
    </location>
</feature>
<accession>J4US82</accession>
<evidence type="ECO:0000256" key="6">
    <source>
        <dbReference type="ARBA" id="ARBA00047342"/>
    </source>
</evidence>
<evidence type="ECO:0000259" key="9">
    <source>
        <dbReference type="PROSITE" id="PS50054"/>
    </source>
</evidence>
<proteinExistence type="inferred from homology"/>
<dbReference type="GeneID" id="19885511"/>
<feature type="domain" description="Tyrosine-protein phosphatase" evidence="9">
    <location>
        <begin position="266"/>
        <end position="418"/>
    </location>
</feature>
<evidence type="ECO:0000256" key="1">
    <source>
        <dbReference type="ARBA" id="ARBA00004496"/>
    </source>
</evidence>
<dbReference type="HOGENOM" id="CLU_047845_0_1_1"/>
<comment type="subcellular location">
    <subcellularLocation>
        <location evidence="1">Cytoplasm</location>
    </subcellularLocation>
</comment>
<dbReference type="InterPro" id="IPR020422">
    <property type="entry name" value="TYR_PHOSPHATASE_DUAL_dom"/>
</dbReference>
<evidence type="ECO:0000256" key="5">
    <source>
        <dbReference type="ARBA" id="ARBA00044949"/>
    </source>
</evidence>
<dbReference type="RefSeq" id="XP_008595818.1">
    <property type="nucleotide sequence ID" value="XM_008597596.1"/>
</dbReference>